<organism evidence="1 2">
    <name type="scientific">Dallia pectoralis</name>
    <name type="common">Alaska blackfish</name>
    <dbReference type="NCBI Taxonomy" id="75939"/>
    <lineage>
        <taxon>Eukaryota</taxon>
        <taxon>Metazoa</taxon>
        <taxon>Chordata</taxon>
        <taxon>Craniata</taxon>
        <taxon>Vertebrata</taxon>
        <taxon>Euteleostomi</taxon>
        <taxon>Actinopterygii</taxon>
        <taxon>Neopterygii</taxon>
        <taxon>Teleostei</taxon>
        <taxon>Protacanthopterygii</taxon>
        <taxon>Esociformes</taxon>
        <taxon>Umbridae</taxon>
        <taxon>Dallia</taxon>
    </lineage>
</organism>
<dbReference type="Proteomes" id="UP001157502">
    <property type="component" value="Chromosome 33"/>
</dbReference>
<comment type="caution">
    <text evidence="1">The sequence shown here is derived from an EMBL/GenBank/DDBJ whole genome shotgun (WGS) entry which is preliminary data.</text>
</comment>
<keyword evidence="2" id="KW-1185">Reference proteome</keyword>
<gene>
    <name evidence="1" type="ORF">DPEC_G00336400</name>
</gene>
<reference evidence="1" key="1">
    <citation type="submission" date="2021-05" db="EMBL/GenBank/DDBJ databases">
        <authorList>
            <person name="Pan Q."/>
            <person name="Jouanno E."/>
            <person name="Zahm M."/>
            <person name="Klopp C."/>
            <person name="Cabau C."/>
            <person name="Louis A."/>
            <person name="Berthelot C."/>
            <person name="Parey E."/>
            <person name="Roest Crollius H."/>
            <person name="Montfort J."/>
            <person name="Robinson-Rechavi M."/>
            <person name="Bouchez O."/>
            <person name="Lampietro C."/>
            <person name="Lopez Roques C."/>
            <person name="Donnadieu C."/>
            <person name="Postlethwait J."/>
            <person name="Bobe J."/>
            <person name="Dillon D."/>
            <person name="Chandos A."/>
            <person name="von Hippel F."/>
            <person name="Guiguen Y."/>
        </authorList>
    </citation>
    <scope>NUCLEOTIDE SEQUENCE</scope>
    <source>
        <strain evidence="1">YG-Jan2019</strain>
    </source>
</reference>
<sequence>MEDPILTAVVDKSSRSSVLPDLPSVKSNDHQHKVFVNRSVTLENIKCYGFDMDYTLAAYKSPDYESLGFELLRDRLVSIGYPHDLLRYSYDPTFPTRGLVFDTMFGNLLKVDSNGNILLCTHGFIFLKRDKIHEYYPNNFIQKGDTDRFYILNTLFNLSETYLYGCLVDLFSGCSRYVNCQKGYRYGDLFTSFRSMFQDVRDAMDYVHEVGSLKERTLKNLDKYVIKDKNVPVLLTRAREVAKVFLATNSDYNYTEAIMKYLLEDPPGSKTPKKQWRSYFDLVVVDTKKPLFFAEGTVLRQVDTNTGKLRIGTYTGDLQHGTVYSGGSSDIVCDLLDVRGKDILYVGDHIFRDILKSKKRQGWKTFIVVPELSKELQVWKDKKYLFEELKRLDVFLAELYKHLDSCYSECPEISAIQARMKTVTYRMDLSYGQMGSLLRSGYRQTLFASQLMRYADLYSSTCINLLYYRFSYLFRATPMLMPHECADQHSLDFPSSELIALEHVRKMAETKKAIEQGDTTDLKDM</sequence>
<accession>A0ACC2F7F2</accession>
<evidence type="ECO:0000313" key="1">
    <source>
        <dbReference type="EMBL" id="KAJ7987212.1"/>
    </source>
</evidence>
<evidence type="ECO:0000313" key="2">
    <source>
        <dbReference type="Proteomes" id="UP001157502"/>
    </source>
</evidence>
<name>A0ACC2F7F2_DALPE</name>
<proteinExistence type="predicted"/>
<protein>
    <submittedName>
        <fullName evidence="1">Uncharacterized protein</fullName>
    </submittedName>
</protein>
<dbReference type="EMBL" id="CM055760">
    <property type="protein sequence ID" value="KAJ7987212.1"/>
    <property type="molecule type" value="Genomic_DNA"/>
</dbReference>